<comment type="caution">
    <text evidence="2">The sequence shown here is derived from an EMBL/GenBank/DDBJ whole genome shotgun (WGS) entry which is preliminary data.</text>
</comment>
<proteinExistence type="predicted"/>
<feature type="transmembrane region" description="Helical" evidence="1">
    <location>
        <begin position="141"/>
        <end position="162"/>
    </location>
</feature>
<gene>
    <name evidence="2" type="ORF">JL811_04765</name>
</gene>
<feature type="transmembrane region" description="Helical" evidence="1">
    <location>
        <begin position="183"/>
        <end position="204"/>
    </location>
</feature>
<feature type="transmembrane region" description="Helical" evidence="1">
    <location>
        <begin position="28"/>
        <end position="46"/>
    </location>
</feature>
<name>A0A8K0VCA3_9RHOB</name>
<dbReference type="EMBL" id="JAESVN010000002">
    <property type="protein sequence ID" value="MBL4916525.1"/>
    <property type="molecule type" value="Genomic_DNA"/>
</dbReference>
<keyword evidence="1" id="KW-1133">Transmembrane helix</keyword>
<dbReference type="Proteomes" id="UP000648908">
    <property type="component" value="Unassembled WGS sequence"/>
</dbReference>
<protein>
    <recommendedName>
        <fullName evidence="4">DUF998 domain-containing protein</fullName>
    </recommendedName>
</protein>
<feature type="transmembrane region" description="Helical" evidence="1">
    <location>
        <begin position="216"/>
        <end position="236"/>
    </location>
</feature>
<evidence type="ECO:0008006" key="4">
    <source>
        <dbReference type="Google" id="ProtNLM"/>
    </source>
</evidence>
<feature type="transmembrane region" description="Helical" evidence="1">
    <location>
        <begin position="97"/>
        <end position="115"/>
    </location>
</feature>
<dbReference type="RefSeq" id="WP_202687312.1">
    <property type="nucleotide sequence ID" value="NZ_JAESVN010000002.1"/>
</dbReference>
<reference evidence="2" key="1">
    <citation type="submission" date="2021-01" db="EMBL/GenBank/DDBJ databases">
        <title>Tabrizicola alba sp. nov. a motile alkaliphilic bacterium isolated from a soda lake.</title>
        <authorList>
            <person name="Szuroczki S."/>
            <person name="Abbaszade G."/>
            <person name="Schumann P."/>
            <person name="Toth E."/>
        </authorList>
    </citation>
    <scope>NUCLEOTIDE SEQUENCE</scope>
    <source>
        <strain evidence="2">DMG-N-6</strain>
    </source>
</reference>
<dbReference type="AlphaFoldDB" id="A0A8K0VCA3"/>
<keyword evidence="1" id="KW-0472">Membrane</keyword>
<evidence type="ECO:0000313" key="2">
    <source>
        <dbReference type="EMBL" id="MBL4916525.1"/>
    </source>
</evidence>
<evidence type="ECO:0000256" key="1">
    <source>
        <dbReference type="SAM" id="Phobius"/>
    </source>
</evidence>
<evidence type="ECO:0000313" key="3">
    <source>
        <dbReference type="Proteomes" id="UP000648908"/>
    </source>
</evidence>
<accession>A0A8K0VCA3</accession>
<keyword evidence="3" id="KW-1185">Reference proteome</keyword>
<organism evidence="2 3">
    <name type="scientific">Szabonella alba</name>
    <dbReference type="NCBI Taxonomy" id="2804194"/>
    <lineage>
        <taxon>Bacteria</taxon>
        <taxon>Pseudomonadati</taxon>
        <taxon>Pseudomonadota</taxon>
        <taxon>Alphaproteobacteria</taxon>
        <taxon>Rhodobacterales</taxon>
        <taxon>Paracoccaceae</taxon>
        <taxon>Szabonella</taxon>
    </lineage>
</organism>
<keyword evidence="1" id="KW-0812">Transmembrane</keyword>
<sequence>MTPRPPQSGTSAEAENELVLSFLAVRRALGVLGLALPVALMLVALLTDEPMRPSISEFYFGQGRDLFVGILCAIGVFLWAYVGYPPAKAGEWPTDRLVSRVAAVAAIGVALVPTMDKSAAGGPFQCVTVIQCWLGADLSRILHYGAAAVFFAMLAAFCLMLFRRGAPGPQSADKIARNRIYAICGWVILGAMAAIAVYGMIYAGRDAAGQAAMDRSRAVFILESIGVFAFGISWLVKGESLKPLQRMLEPDTAPPGDAGP</sequence>
<feature type="transmembrane region" description="Helical" evidence="1">
    <location>
        <begin position="66"/>
        <end position="85"/>
    </location>
</feature>